<feature type="transmembrane region" description="Helical" evidence="1">
    <location>
        <begin position="65"/>
        <end position="89"/>
    </location>
</feature>
<accession>A0ABW2INI2</accession>
<evidence type="ECO:0000256" key="1">
    <source>
        <dbReference type="SAM" id="Phobius"/>
    </source>
</evidence>
<keyword evidence="1" id="KW-1133">Transmembrane helix</keyword>
<evidence type="ECO:0000313" key="3">
    <source>
        <dbReference type="Proteomes" id="UP001596492"/>
    </source>
</evidence>
<dbReference type="RefSeq" id="WP_382167746.1">
    <property type="nucleotide sequence ID" value="NZ_JBHTBR010000005.1"/>
</dbReference>
<keyword evidence="1" id="KW-0812">Transmembrane</keyword>
<gene>
    <name evidence="2" type="ORF">ACFQS8_12130</name>
</gene>
<sequence length="154" mass="17481">MTLFIIILISLAAWGAYILFRYKSVESDAYEIFNALKGERFDYARLGQESFVAIYRKVHNPFAHVVNFCATITALIALPVIFFFSTWIYNFIWNATGQISDLDEGFAPWLFAVSILCILGLIGIGAIFARLYHLNRPKSLEDEIKIQLEGNSTS</sequence>
<dbReference type="Proteomes" id="UP001596492">
    <property type="component" value="Unassembled WGS sequence"/>
</dbReference>
<evidence type="ECO:0000313" key="2">
    <source>
        <dbReference type="EMBL" id="MFC7292370.1"/>
    </source>
</evidence>
<dbReference type="EMBL" id="JBHTBR010000005">
    <property type="protein sequence ID" value="MFC7292370.1"/>
    <property type="molecule type" value="Genomic_DNA"/>
</dbReference>
<feature type="transmembrane region" description="Helical" evidence="1">
    <location>
        <begin position="6"/>
        <end position="22"/>
    </location>
</feature>
<organism evidence="2 3">
    <name type="scientific">Hirschia litorea</name>
    <dbReference type="NCBI Taxonomy" id="1199156"/>
    <lineage>
        <taxon>Bacteria</taxon>
        <taxon>Pseudomonadati</taxon>
        <taxon>Pseudomonadota</taxon>
        <taxon>Alphaproteobacteria</taxon>
        <taxon>Hyphomonadales</taxon>
        <taxon>Hyphomonadaceae</taxon>
        <taxon>Hirschia</taxon>
    </lineage>
</organism>
<protein>
    <submittedName>
        <fullName evidence="2">Uncharacterized protein</fullName>
    </submittedName>
</protein>
<keyword evidence="1" id="KW-0472">Membrane</keyword>
<name>A0ABW2INI2_9PROT</name>
<proteinExistence type="predicted"/>
<reference evidence="3" key="1">
    <citation type="journal article" date="2019" name="Int. J. Syst. Evol. Microbiol.">
        <title>The Global Catalogue of Microorganisms (GCM) 10K type strain sequencing project: providing services to taxonomists for standard genome sequencing and annotation.</title>
        <authorList>
            <consortium name="The Broad Institute Genomics Platform"/>
            <consortium name="The Broad Institute Genome Sequencing Center for Infectious Disease"/>
            <person name="Wu L."/>
            <person name="Ma J."/>
        </authorList>
    </citation>
    <scope>NUCLEOTIDE SEQUENCE [LARGE SCALE GENOMIC DNA]</scope>
    <source>
        <strain evidence="3">CCUG 51308</strain>
    </source>
</reference>
<comment type="caution">
    <text evidence="2">The sequence shown here is derived from an EMBL/GenBank/DDBJ whole genome shotgun (WGS) entry which is preliminary data.</text>
</comment>
<feature type="transmembrane region" description="Helical" evidence="1">
    <location>
        <begin position="109"/>
        <end position="129"/>
    </location>
</feature>
<keyword evidence="3" id="KW-1185">Reference proteome</keyword>